<dbReference type="Proteomes" id="UP000627446">
    <property type="component" value="Unassembled WGS sequence"/>
</dbReference>
<dbReference type="AlphaFoldDB" id="A0A923HPD3"/>
<protein>
    <submittedName>
        <fullName evidence="1">DUF4390 domain-containing protein</fullName>
    </submittedName>
</protein>
<organism evidence="1 2">
    <name type="scientific">Undibacterium nitidum</name>
    <dbReference type="NCBI Taxonomy" id="2762298"/>
    <lineage>
        <taxon>Bacteria</taxon>
        <taxon>Pseudomonadati</taxon>
        <taxon>Pseudomonadota</taxon>
        <taxon>Betaproteobacteria</taxon>
        <taxon>Burkholderiales</taxon>
        <taxon>Oxalobacteraceae</taxon>
        <taxon>Undibacterium</taxon>
    </lineage>
</organism>
<evidence type="ECO:0000313" key="1">
    <source>
        <dbReference type="EMBL" id="MBC3883099.1"/>
    </source>
</evidence>
<dbReference type="Pfam" id="PF14334">
    <property type="entry name" value="DUF4390"/>
    <property type="match status" value="1"/>
</dbReference>
<reference evidence="1" key="1">
    <citation type="submission" date="2020-08" db="EMBL/GenBank/DDBJ databases">
        <title>Novel species isolated from subtropical streams in China.</title>
        <authorList>
            <person name="Lu H."/>
        </authorList>
    </citation>
    <scope>NUCLEOTIDE SEQUENCE</scope>
    <source>
        <strain evidence="1">LX22W</strain>
    </source>
</reference>
<name>A0A923HPD3_9BURK</name>
<proteinExistence type="predicted"/>
<comment type="caution">
    <text evidence="1">The sequence shown here is derived from an EMBL/GenBank/DDBJ whole genome shotgun (WGS) entry which is preliminary data.</text>
</comment>
<accession>A0A923HPD3</accession>
<keyword evidence="2" id="KW-1185">Reference proteome</keyword>
<evidence type="ECO:0000313" key="2">
    <source>
        <dbReference type="Proteomes" id="UP000627446"/>
    </source>
</evidence>
<dbReference type="RefSeq" id="WP_186917723.1">
    <property type="nucleotide sequence ID" value="NZ_JACOFZ010000010.1"/>
</dbReference>
<sequence>MLMIKALLPFLFATKRLQTFKGLLLTLLVVFFCSLSSLQLAYAEGVEVTTAKLESADDGYRVFVGFSFELGNDVKNAINEGIPVSFIAEVEINRPRWYWFDEKSIRSTQTIKIQYDLWRRQYTAAVNGGLKQNFATLDEIIKLVKQPRRWLVAEKNALSFGSTYNVAVRLKLDSSQLSKPMLITSLSNSGWRLSSDWKRFTFKVEEK</sequence>
<dbReference type="EMBL" id="JACOFZ010000010">
    <property type="protein sequence ID" value="MBC3883099.1"/>
    <property type="molecule type" value="Genomic_DNA"/>
</dbReference>
<gene>
    <name evidence="1" type="ORF">H8K36_17020</name>
</gene>
<dbReference type="InterPro" id="IPR025500">
    <property type="entry name" value="DUF4390"/>
</dbReference>